<keyword evidence="4" id="KW-0602">Photosynthesis</keyword>
<evidence type="ECO:0000256" key="1">
    <source>
        <dbReference type="ARBA" id="ARBA00003196"/>
    </source>
</evidence>
<evidence type="ECO:0000256" key="9">
    <source>
        <dbReference type="SAM" id="MobiDB-lite"/>
    </source>
</evidence>
<keyword evidence="7" id="KW-0249">Electron transport</keyword>
<keyword evidence="6" id="KW-0479">Metal-binding</keyword>
<keyword evidence="12" id="KW-1185">Reference proteome</keyword>
<gene>
    <name evidence="11" type="ORF">IRI77_31905</name>
</gene>
<sequence>MTTKTLLVKGSRGFLFVACLAAASLYAQPPAPSNLQVLPKDIPRPQLMNTMRAFNQALGVQCDFCHVAREFAKDDKEEKVVARAMLKMVMNVRENADKFAPGGRAEKVACWTCHRGQAEITLPEPPAQGPPRGAPPAKQ</sequence>
<evidence type="ECO:0000256" key="7">
    <source>
        <dbReference type="ARBA" id="ARBA00022982"/>
    </source>
</evidence>
<evidence type="ECO:0000256" key="4">
    <source>
        <dbReference type="ARBA" id="ARBA00022531"/>
    </source>
</evidence>
<dbReference type="InterPro" id="IPR023119">
    <property type="entry name" value="Multihaem_cyt_PRC_cyt_su-like"/>
</dbReference>
<evidence type="ECO:0000256" key="5">
    <source>
        <dbReference type="ARBA" id="ARBA00022617"/>
    </source>
</evidence>
<dbReference type="GO" id="GO:0009055">
    <property type="term" value="F:electron transfer activity"/>
    <property type="evidence" value="ECO:0007669"/>
    <property type="project" value="InterPro"/>
</dbReference>
<feature type="compositionally biased region" description="Pro residues" evidence="9">
    <location>
        <begin position="123"/>
        <end position="139"/>
    </location>
</feature>
<dbReference type="InterPro" id="IPR036280">
    <property type="entry name" value="Multihaem_cyt_sf"/>
</dbReference>
<dbReference type="SUPFAM" id="SSF48695">
    <property type="entry name" value="Multiheme cytochromes"/>
    <property type="match status" value="1"/>
</dbReference>
<dbReference type="Pfam" id="PF02276">
    <property type="entry name" value="CytoC_RC"/>
    <property type="match status" value="1"/>
</dbReference>
<organism evidence="11 12">
    <name type="scientific">Paludibaculum fermentans</name>
    <dbReference type="NCBI Taxonomy" id="1473598"/>
    <lineage>
        <taxon>Bacteria</taxon>
        <taxon>Pseudomonadati</taxon>
        <taxon>Acidobacteriota</taxon>
        <taxon>Terriglobia</taxon>
        <taxon>Bryobacterales</taxon>
        <taxon>Bryobacteraceae</taxon>
        <taxon>Paludibaculum</taxon>
    </lineage>
</organism>
<dbReference type="GO" id="GO:0019684">
    <property type="term" value="P:photosynthesis, light reaction"/>
    <property type="evidence" value="ECO:0007669"/>
    <property type="project" value="InterPro"/>
</dbReference>
<dbReference type="GO" id="GO:0020037">
    <property type="term" value="F:heme binding"/>
    <property type="evidence" value="ECO:0007669"/>
    <property type="project" value="InterPro"/>
</dbReference>
<accession>A0A7S7NPH1</accession>
<comment type="function">
    <text evidence="1">The reaction center of purple bacteria contains a tightly bound cytochrome molecule which re-reduces the photo oxidized primary electron donor.</text>
</comment>
<evidence type="ECO:0000256" key="3">
    <source>
        <dbReference type="ARBA" id="ARBA00022448"/>
    </source>
</evidence>
<proteinExistence type="predicted"/>
<dbReference type="GO" id="GO:0030077">
    <property type="term" value="C:plasma membrane light-harvesting complex"/>
    <property type="evidence" value="ECO:0007669"/>
    <property type="project" value="InterPro"/>
</dbReference>
<keyword evidence="10" id="KW-0732">Signal</keyword>
<dbReference type="RefSeq" id="WP_194448988.1">
    <property type="nucleotide sequence ID" value="NZ_CP063849.1"/>
</dbReference>
<feature type="chain" id="PRO_5032395152" description="Photosynthetic reaction center cytochrome c subunit" evidence="10">
    <location>
        <begin position="28"/>
        <end position="139"/>
    </location>
</feature>
<dbReference type="AlphaFoldDB" id="A0A7S7NPH1"/>
<evidence type="ECO:0000256" key="6">
    <source>
        <dbReference type="ARBA" id="ARBA00022723"/>
    </source>
</evidence>
<dbReference type="InterPro" id="IPR003158">
    <property type="entry name" value="Photosyn_RC_cyt_c-su"/>
</dbReference>
<evidence type="ECO:0000313" key="11">
    <source>
        <dbReference type="EMBL" id="QOY87319.1"/>
    </source>
</evidence>
<name>A0A7S7NPH1_PALFE</name>
<feature type="signal peptide" evidence="10">
    <location>
        <begin position="1"/>
        <end position="27"/>
    </location>
</feature>
<evidence type="ECO:0000256" key="10">
    <source>
        <dbReference type="SAM" id="SignalP"/>
    </source>
</evidence>
<dbReference type="NCBIfam" id="NF033196">
    <property type="entry name" value="c_type_nonphoto"/>
    <property type="match status" value="1"/>
</dbReference>
<keyword evidence="5" id="KW-0349">Heme</keyword>
<dbReference type="EMBL" id="CP063849">
    <property type="protein sequence ID" value="QOY87319.1"/>
    <property type="molecule type" value="Genomic_DNA"/>
</dbReference>
<evidence type="ECO:0000256" key="2">
    <source>
        <dbReference type="ARBA" id="ARBA00015978"/>
    </source>
</evidence>
<dbReference type="KEGG" id="pfer:IRI77_31905"/>
<dbReference type="Gene3D" id="1.10.468.10">
    <property type="entry name" value="Photosynthetic Reaction Center, subunit C, domain 2"/>
    <property type="match status" value="1"/>
</dbReference>
<protein>
    <recommendedName>
        <fullName evidence="2">Photosynthetic reaction center cytochrome c subunit</fullName>
    </recommendedName>
</protein>
<keyword evidence="3" id="KW-0813">Transport</keyword>
<evidence type="ECO:0000256" key="8">
    <source>
        <dbReference type="ARBA" id="ARBA00023004"/>
    </source>
</evidence>
<reference evidence="11 12" key="1">
    <citation type="submission" date="2020-10" db="EMBL/GenBank/DDBJ databases">
        <title>Complete genome sequence of Paludibaculum fermentans P105T, a facultatively anaerobic acidobacterium capable of dissimilatory Fe(III) reduction.</title>
        <authorList>
            <person name="Dedysh S.N."/>
            <person name="Beletsky A.V."/>
            <person name="Kulichevskaya I.S."/>
            <person name="Mardanov A.V."/>
            <person name="Ravin N.V."/>
        </authorList>
    </citation>
    <scope>NUCLEOTIDE SEQUENCE [LARGE SCALE GENOMIC DNA]</scope>
    <source>
        <strain evidence="11 12">P105</strain>
    </source>
</reference>
<evidence type="ECO:0000313" key="12">
    <source>
        <dbReference type="Proteomes" id="UP000593892"/>
    </source>
</evidence>
<dbReference type="GO" id="GO:0005506">
    <property type="term" value="F:iron ion binding"/>
    <property type="evidence" value="ECO:0007669"/>
    <property type="project" value="InterPro"/>
</dbReference>
<keyword evidence="8" id="KW-0408">Iron</keyword>
<feature type="region of interest" description="Disordered" evidence="9">
    <location>
        <begin position="120"/>
        <end position="139"/>
    </location>
</feature>
<dbReference type="Proteomes" id="UP000593892">
    <property type="component" value="Chromosome"/>
</dbReference>